<dbReference type="AlphaFoldDB" id="A0A841M7N1"/>
<keyword evidence="3" id="KW-1185">Reference proteome</keyword>
<name>A0A841M7N1_9HYPH</name>
<dbReference type="RefSeq" id="WP_184223023.1">
    <property type="nucleotide sequence ID" value="NZ_JACIIU010000009.1"/>
</dbReference>
<protein>
    <submittedName>
        <fullName evidence="2">Uncharacterized protein</fullName>
    </submittedName>
</protein>
<comment type="caution">
    <text evidence="2">The sequence shown here is derived from an EMBL/GenBank/DDBJ whole genome shotgun (WGS) entry which is preliminary data.</text>
</comment>
<reference evidence="2 3" key="1">
    <citation type="submission" date="2020-08" db="EMBL/GenBank/DDBJ databases">
        <title>Genomic Encyclopedia of Type Strains, Phase IV (KMG-IV): sequencing the most valuable type-strain genomes for metagenomic binning, comparative biology and taxonomic classification.</title>
        <authorList>
            <person name="Goeker M."/>
        </authorList>
    </citation>
    <scope>NUCLEOTIDE SEQUENCE [LARGE SCALE GENOMIC DNA]</scope>
    <source>
        <strain evidence="2 3">DSM 22336</strain>
    </source>
</reference>
<accession>A0A841M7N1</accession>
<evidence type="ECO:0000313" key="2">
    <source>
        <dbReference type="EMBL" id="MBB6261554.1"/>
    </source>
</evidence>
<dbReference type="Proteomes" id="UP000555393">
    <property type="component" value="Unassembled WGS sequence"/>
</dbReference>
<sequence>MNRKPNSTELVSHAKLRQKRSKWFGKPDGYPKPMSLMLLFLLIVLLSVYVAEFLK</sequence>
<evidence type="ECO:0000313" key="3">
    <source>
        <dbReference type="Proteomes" id="UP000555393"/>
    </source>
</evidence>
<proteinExistence type="predicted"/>
<keyword evidence="1" id="KW-0472">Membrane</keyword>
<evidence type="ECO:0000256" key="1">
    <source>
        <dbReference type="SAM" id="Phobius"/>
    </source>
</evidence>
<dbReference type="EMBL" id="JACIIU010000009">
    <property type="protein sequence ID" value="MBB6261554.1"/>
    <property type="molecule type" value="Genomic_DNA"/>
</dbReference>
<feature type="transmembrane region" description="Helical" evidence="1">
    <location>
        <begin position="34"/>
        <end position="54"/>
    </location>
</feature>
<keyword evidence="1" id="KW-1133">Transmembrane helix</keyword>
<gene>
    <name evidence="2" type="ORF">FHS77_002110</name>
</gene>
<organism evidence="2 3">
    <name type="scientific">Paenochrobactrum gallinarii</name>
    <dbReference type="NCBI Taxonomy" id="643673"/>
    <lineage>
        <taxon>Bacteria</taxon>
        <taxon>Pseudomonadati</taxon>
        <taxon>Pseudomonadota</taxon>
        <taxon>Alphaproteobacteria</taxon>
        <taxon>Hyphomicrobiales</taxon>
        <taxon>Brucellaceae</taxon>
        <taxon>Paenochrobactrum</taxon>
    </lineage>
</organism>
<keyword evidence="1" id="KW-0812">Transmembrane</keyword>